<protein>
    <submittedName>
        <fullName evidence="2">Uncharacterized protein</fullName>
    </submittedName>
</protein>
<dbReference type="HOGENOM" id="CLU_1135618_0_0_6"/>
<dbReference type="EMBL" id="ADBY01000030">
    <property type="protein sequence ID" value="EFE96617.1"/>
    <property type="molecule type" value="Genomic_DNA"/>
</dbReference>
<feature type="non-terminal residue" evidence="2">
    <location>
        <position position="1"/>
    </location>
</feature>
<sequence length="244" mass="27227">KQFPFWSESTVKRALLSLEKQGMVISANYNRDPRDQSKWYSINYGALDVLEQQQKRVNDASGQFDPMEQTNMTRCNEPTCHDARGQDEPLRQVNMTRPLPETTTENTQEITAENKTLGAQADASTPARSAKREYSPEFETAWLAYPKRAGGNPKPSAYKAWNARLHEGVTSETLLAGVKRYAAFVVATGKLGSEYVKQAATFFGPDRHFEEIWQAPAVSGGARHTQPPVSGFEGQNYGESGCNW</sequence>
<name>D4E0N2_SEROD</name>
<evidence type="ECO:0000256" key="1">
    <source>
        <dbReference type="SAM" id="MobiDB-lite"/>
    </source>
</evidence>
<proteinExistence type="predicted"/>
<keyword evidence="3" id="KW-1185">Reference proteome</keyword>
<evidence type="ECO:0000313" key="2">
    <source>
        <dbReference type="EMBL" id="EFE96617.1"/>
    </source>
</evidence>
<feature type="region of interest" description="Disordered" evidence="1">
    <location>
        <begin position="220"/>
        <end position="244"/>
    </location>
</feature>
<gene>
    <name evidence="2" type="ORF">HMPREF0758_1732</name>
</gene>
<evidence type="ECO:0000313" key="3">
    <source>
        <dbReference type="Proteomes" id="UP000005723"/>
    </source>
</evidence>
<dbReference type="AlphaFoldDB" id="D4E0N2"/>
<dbReference type="RefSeq" id="WP_004957912.1">
    <property type="nucleotide sequence ID" value="NZ_GG753567.1"/>
</dbReference>
<accession>D4E0N2</accession>
<dbReference type="STRING" id="667129.HMPREF0758_1732"/>
<comment type="caution">
    <text evidence="2">The sequence shown here is derived from an EMBL/GenBank/DDBJ whole genome shotgun (WGS) entry which is preliminary data.</text>
</comment>
<reference evidence="2 3" key="1">
    <citation type="submission" date="2010-01" db="EMBL/GenBank/DDBJ databases">
        <authorList>
            <person name="Muzny D."/>
            <person name="Qin X."/>
            <person name="Deng J."/>
            <person name="Jiang H."/>
            <person name="Liu Y."/>
            <person name="Qu J."/>
            <person name="Song X.-Z."/>
            <person name="Zhang L."/>
            <person name="Thornton R."/>
            <person name="Coyle M."/>
            <person name="Francisco L."/>
            <person name="Jackson L."/>
            <person name="Javaid M."/>
            <person name="Korchina V."/>
            <person name="Kovar C."/>
            <person name="Mata R."/>
            <person name="Mathew T."/>
            <person name="Ngo R."/>
            <person name="Nguyen L."/>
            <person name="Nguyen N."/>
            <person name="Okwuonu G."/>
            <person name="Ongeri F."/>
            <person name="Pham C."/>
            <person name="Simmons D."/>
            <person name="Wilczek-Boney K."/>
            <person name="Hale W."/>
            <person name="Jakkamsetti A."/>
            <person name="Pham P."/>
            <person name="Ruth R."/>
            <person name="San Lucas F."/>
            <person name="Warren J."/>
            <person name="Zhang J."/>
            <person name="Zhao Z."/>
            <person name="Zhou C."/>
            <person name="Zhu D."/>
            <person name="Lee S."/>
            <person name="Bess C."/>
            <person name="Blankenburg K."/>
            <person name="Forbes L."/>
            <person name="Fu Q."/>
            <person name="Gubbala S."/>
            <person name="Hirani K."/>
            <person name="Jayaseelan J.C."/>
            <person name="Lara F."/>
            <person name="Munidasa M."/>
            <person name="Palculict T."/>
            <person name="Patil S."/>
            <person name="Pu L.-L."/>
            <person name="Saada N."/>
            <person name="Tang L."/>
            <person name="Weissenberger G."/>
            <person name="Zhu Y."/>
            <person name="Hemphill L."/>
            <person name="Shang Y."/>
            <person name="Youmans B."/>
            <person name="Ayvaz T."/>
            <person name="Ross M."/>
            <person name="Santibanez J."/>
            <person name="Aqrawi P."/>
            <person name="Gross S."/>
            <person name="Joshi V."/>
            <person name="Fowler G."/>
            <person name="Nazareth L."/>
            <person name="Reid J."/>
            <person name="Worley K."/>
            <person name="Petrosino J."/>
            <person name="Highlander S."/>
            <person name="Gibbs R."/>
        </authorList>
    </citation>
    <scope>NUCLEOTIDE SEQUENCE [LARGE SCALE GENOMIC DNA]</scope>
    <source>
        <strain evidence="2 3">DSM 4582</strain>
    </source>
</reference>
<organism evidence="2 3">
    <name type="scientific">Serratia odorifera DSM 4582</name>
    <dbReference type="NCBI Taxonomy" id="667129"/>
    <lineage>
        <taxon>Bacteria</taxon>
        <taxon>Pseudomonadati</taxon>
        <taxon>Pseudomonadota</taxon>
        <taxon>Gammaproteobacteria</taxon>
        <taxon>Enterobacterales</taxon>
        <taxon>Yersiniaceae</taxon>
        <taxon>Serratia</taxon>
    </lineage>
</organism>
<dbReference type="Proteomes" id="UP000005723">
    <property type="component" value="Unassembled WGS sequence"/>
</dbReference>